<keyword evidence="6" id="KW-0479">Metal-binding</keyword>
<dbReference type="InterPro" id="IPR007197">
    <property type="entry name" value="rSAM"/>
</dbReference>
<evidence type="ECO:0000256" key="9">
    <source>
        <dbReference type="ARBA" id="ARBA00023014"/>
    </source>
</evidence>
<dbReference type="InterPro" id="IPR003739">
    <property type="entry name" value="Lys_aminomutase/Glu_NH3_mut"/>
</dbReference>
<keyword evidence="9" id="KW-0411">Iron-sulfur</keyword>
<dbReference type="GO" id="GO:0046872">
    <property type="term" value="F:metal ion binding"/>
    <property type="evidence" value="ECO:0007669"/>
    <property type="project" value="UniProtKB-KW"/>
</dbReference>
<dbReference type="SFLD" id="SFLDS00029">
    <property type="entry name" value="Radical_SAM"/>
    <property type="match status" value="1"/>
</dbReference>
<keyword evidence="7" id="KW-0663">Pyridoxal phosphate</keyword>
<comment type="cofactor">
    <cofactor evidence="1">
        <name>pyridoxal 5'-phosphate</name>
        <dbReference type="ChEBI" id="CHEBI:597326"/>
    </cofactor>
</comment>
<evidence type="ECO:0000256" key="5">
    <source>
        <dbReference type="ARBA" id="ARBA00022691"/>
    </source>
</evidence>
<sequence length="444" mass="51068">MTVTHIHSPNLKYYGVRNFDTLPQLSRFSKSDIEEMRAVAQVFPFRTNPYVVENLIDWDRAPDDPIFRLNFPHRDMLKPRELGMVADLLARGAPKKEIRWHVGGILRRLNPHPAGQKEHNVPRLNQRLVPGIQHKYRETVLVFPPAGQSCHAYCSFCFRWPQFVSVSDWKFSAEDMDAALEYIRQKKDITDILITGGDPMVMPARLLARRVEPFLGPGFEHVQNIRIGTKSLSYWPFRYLTDPDADDMIRLFEKIVQKNKHLAIMAHFSHWKELDTPFVRRAIGRIRSAGAEIRTQSPLIRHVNDSPGVWSRMWRMQVGLGCVPYYMFVSRETGAQDYFEVPLARCLDVFQKAIRNVSGLGRTVRGPVMSALPGKILVDGEAEIGGEKVFVLSFLQGRNPDWQGRPFFARRCDKAAWISGLKPAFGEKSFFYEKELEEILSSIV</sequence>
<dbReference type="Gene3D" id="3.20.20.70">
    <property type="entry name" value="Aldolase class I"/>
    <property type="match status" value="1"/>
</dbReference>
<reference evidence="10" key="1">
    <citation type="submission" date="2019-01" db="EMBL/GenBank/DDBJ databases">
        <authorList>
            <consortium name="Genoscope - CEA"/>
            <person name="William W."/>
        </authorList>
    </citation>
    <scope>NUCLEOTIDE SEQUENCE</scope>
    <source>
        <strain evidence="10">CR-1</strain>
    </source>
</reference>
<keyword evidence="8" id="KW-0408">Iron</keyword>
<dbReference type="InterPro" id="IPR013785">
    <property type="entry name" value="Aldolase_TIM"/>
</dbReference>
<evidence type="ECO:0000256" key="4">
    <source>
        <dbReference type="ARBA" id="ARBA00022485"/>
    </source>
</evidence>
<comment type="similarity">
    <text evidence="3">Belongs to the radical SAM superfamily. KamA family.</text>
</comment>
<evidence type="ECO:0000256" key="8">
    <source>
        <dbReference type="ARBA" id="ARBA00023004"/>
    </source>
</evidence>
<evidence type="ECO:0000256" key="3">
    <source>
        <dbReference type="ARBA" id="ARBA00008703"/>
    </source>
</evidence>
<dbReference type="GO" id="GO:0003824">
    <property type="term" value="F:catalytic activity"/>
    <property type="evidence" value="ECO:0007669"/>
    <property type="project" value="InterPro"/>
</dbReference>
<evidence type="ECO:0000256" key="1">
    <source>
        <dbReference type="ARBA" id="ARBA00001933"/>
    </source>
</evidence>
<keyword evidence="5" id="KW-0949">S-adenosyl-L-methionine</keyword>
<evidence type="ECO:0000256" key="7">
    <source>
        <dbReference type="ARBA" id="ARBA00022898"/>
    </source>
</evidence>
<proteinExistence type="inferred from homology"/>
<comment type="cofactor">
    <cofactor evidence="2">
        <name>[4Fe-4S] cluster</name>
        <dbReference type="ChEBI" id="CHEBI:49883"/>
    </cofactor>
</comment>
<organism evidence="10">
    <name type="scientific">uncultured Desulfobacteraceae bacterium</name>
    <dbReference type="NCBI Taxonomy" id="218296"/>
    <lineage>
        <taxon>Bacteria</taxon>
        <taxon>Pseudomonadati</taxon>
        <taxon>Thermodesulfobacteriota</taxon>
        <taxon>Desulfobacteria</taxon>
        <taxon>Desulfobacterales</taxon>
        <taxon>Desulfobacteraceae</taxon>
        <taxon>environmental samples</taxon>
    </lineage>
</organism>
<keyword evidence="4" id="KW-0004">4Fe-4S</keyword>
<protein>
    <submittedName>
        <fullName evidence="10">Lysine 2,3-aminomutase</fullName>
    </submittedName>
</protein>
<evidence type="ECO:0000256" key="6">
    <source>
        <dbReference type="ARBA" id="ARBA00022723"/>
    </source>
</evidence>
<accession>A0A484HEM4</accession>
<evidence type="ECO:0000313" key="10">
    <source>
        <dbReference type="EMBL" id="VEN72862.1"/>
    </source>
</evidence>
<dbReference type="PANTHER" id="PTHR30538:SF0">
    <property type="entry name" value="L-LYSINE 2,3-AMINOMUTASE AQ_1632-RELATED"/>
    <property type="match status" value="1"/>
</dbReference>
<evidence type="ECO:0000256" key="2">
    <source>
        <dbReference type="ARBA" id="ARBA00001966"/>
    </source>
</evidence>
<dbReference type="SFLD" id="SFLDG01070">
    <property type="entry name" value="PLP-dependent"/>
    <property type="match status" value="1"/>
</dbReference>
<dbReference type="SUPFAM" id="SSF102114">
    <property type="entry name" value="Radical SAM enzymes"/>
    <property type="match status" value="1"/>
</dbReference>
<dbReference type="GO" id="GO:0051539">
    <property type="term" value="F:4 iron, 4 sulfur cluster binding"/>
    <property type="evidence" value="ECO:0007669"/>
    <property type="project" value="UniProtKB-KW"/>
</dbReference>
<dbReference type="EMBL" id="CAACVI010000001">
    <property type="protein sequence ID" value="VEN72862.1"/>
    <property type="molecule type" value="Genomic_DNA"/>
</dbReference>
<name>A0A484HEM4_9BACT</name>
<gene>
    <name evidence="10" type="ORF">EPICR_10363</name>
</gene>
<dbReference type="PANTHER" id="PTHR30538">
    <property type="entry name" value="LYSINE 2,3-AMINOMUTASE-RELATED"/>
    <property type="match status" value="1"/>
</dbReference>
<dbReference type="InterPro" id="IPR058240">
    <property type="entry name" value="rSAM_sf"/>
</dbReference>
<dbReference type="AlphaFoldDB" id="A0A484HEM4"/>